<evidence type="ECO:0000259" key="8">
    <source>
        <dbReference type="PROSITE" id="PS50109"/>
    </source>
</evidence>
<feature type="domain" description="PAC" evidence="10">
    <location>
        <begin position="287"/>
        <end position="339"/>
    </location>
</feature>
<feature type="coiled-coil region" evidence="7">
    <location>
        <begin position="578"/>
        <end position="607"/>
    </location>
</feature>
<evidence type="ECO:0000259" key="9">
    <source>
        <dbReference type="PROSITE" id="PS50112"/>
    </source>
</evidence>
<dbReference type="Pfam" id="PF08448">
    <property type="entry name" value="PAS_4"/>
    <property type="match status" value="2"/>
</dbReference>
<feature type="domain" description="PAS" evidence="9">
    <location>
        <begin position="95"/>
        <end position="165"/>
    </location>
</feature>
<dbReference type="InterPro" id="IPR000014">
    <property type="entry name" value="PAS"/>
</dbReference>
<dbReference type="SMART" id="SM00387">
    <property type="entry name" value="HATPase_c"/>
    <property type="match status" value="1"/>
</dbReference>
<evidence type="ECO:0000256" key="2">
    <source>
        <dbReference type="ARBA" id="ARBA00012438"/>
    </source>
</evidence>
<dbReference type="InterPro" id="IPR013656">
    <property type="entry name" value="PAS_4"/>
</dbReference>
<feature type="domain" description="PAC" evidence="10">
    <location>
        <begin position="410"/>
        <end position="464"/>
    </location>
</feature>
<keyword evidence="3" id="KW-0597">Phosphoprotein</keyword>
<dbReference type="InterPro" id="IPR003661">
    <property type="entry name" value="HisK_dim/P_dom"/>
</dbReference>
<dbReference type="InterPro" id="IPR013655">
    <property type="entry name" value="PAS_fold_3"/>
</dbReference>
<dbReference type="SUPFAM" id="SSF55785">
    <property type="entry name" value="PYP-like sensor domain (PAS domain)"/>
    <property type="match status" value="5"/>
</dbReference>
<keyword evidence="7" id="KW-0175">Coiled coil</keyword>
<dbReference type="InterPro" id="IPR004358">
    <property type="entry name" value="Sig_transdc_His_kin-like_C"/>
</dbReference>
<protein>
    <recommendedName>
        <fullName evidence="2">histidine kinase</fullName>
        <ecNumber evidence="2">2.7.13.3</ecNumber>
    </recommendedName>
</protein>
<dbReference type="SMART" id="SM00091">
    <property type="entry name" value="PAS"/>
    <property type="match status" value="4"/>
</dbReference>
<comment type="caution">
    <text evidence="11">The sequence shown here is derived from an EMBL/GenBank/DDBJ whole genome shotgun (WGS) entry which is preliminary data.</text>
</comment>
<dbReference type="PANTHER" id="PTHR43304">
    <property type="entry name" value="PHYTOCHROME-LIKE PROTEIN CPH1"/>
    <property type="match status" value="1"/>
</dbReference>
<name>A0ABR8B3T0_9CYAN</name>
<dbReference type="Pfam" id="PF00512">
    <property type="entry name" value="HisKA"/>
    <property type="match status" value="1"/>
</dbReference>
<reference evidence="11 12" key="1">
    <citation type="journal article" date="2020" name="ISME J.">
        <title>Comparative genomics reveals insights into cyanobacterial evolution and habitat adaptation.</title>
        <authorList>
            <person name="Chen M.Y."/>
            <person name="Teng W.K."/>
            <person name="Zhao L."/>
            <person name="Hu C.X."/>
            <person name="Zhou Y.K."/>
            <person name="Han B.P."/>
            <person name="Song L.R."/>
            <person name="Shu W.S."/>
        </authorList>
    </citation>
    <scope>NUCLEOTIDE SEQUENCE [LARGE SCALE GENOMIC DNA]</scope>
    <source>
        <strain evidence="11 12">FACHB-343</strain>
    </source>
</reference>
<dbReference type="SUPFAM" id="SSF47384">
    <property type="entry name" value="Homodimeric domain of signal transducing histidine kinase"/>
    <property type="match status" value="1"/>
</dbReference>
<evidence type="ECO:0000256" key="4">
    <source>
        <dbReference type="ARBA" id="ARBA00022679"/>
    </source>
</evidence>
<evidence type="ECO:0000256" key="5">
    <source>
        <dbReference type="ARBA" id="ARBA00022777"/>
    </source>
</evidence>
<dbReference type="InterPro" id="IPR052162">
    <property type="entry name" value="Sensor_kinase/Photoreceptor"/>
</dbReference>
<evidence type="ECO:0000256" key="3">
    <source>
        <dbReference type="ARBA" id="ARBA00022553"/>
    </source>
</evidence>
<dbReference type="PROSITE" id="PS50109">
    <property type="entry name" value="HIS_KIN"/>
    <property type="match status" value="1"/>
</dbReference>
<dbReference type="SMART" id="SM00086">
    <property type="entry name" value="PAC"/>
    <property type="match status" value="4"/>
</dbReference>
<dbReference type="InterPro" id="IPR005467">
    <property type="entry name" value="His_kinase_dom"/>
</dbReference>
<dbReference type="InterPro" id="IPR001610">
    <property type="entry name" value="PAC"/>
</dbReference>
<accession>A0ABR8B3T0</accession>
<evidence type="ECO:0000256" key="7">
    <source>
        <dbReference type="SAM" id="Coils"/>
    </source>
</evidence>
<dbReference type="EMBL" id="JACJQG010000082">
    <property type="protein sequence ID" value="MBD2229053.1"/>
    <property type="molecule type" value="Genomic_DNA"/>
</dbReference>
<dbReference type="Pfam" id="PF02518">
    <property type="entry name" value="HATPase_c"/>
    <property type="match status" value="1"/>
</dbReference>
<dbReference type="Gene3D" id="3.30.450.20">
    <property type="entry name" value="PAS domain"/>
    <property type="match status" value="5"/>
</dbReference>
<dbReference type="InterPro" id="IPR003594">
    <property type="entry name" value="HATPase_dom"/>
</dbReference>
<dbReference type="CDD" id="cd00130">
    <property type="entry name" value="PAS"/>
    <property type="match status" value="4"/>
</dbReference>
<dbReference type="PANTHER" id="PTHR43304:SF1">
    <property type="entry name" value="PAC DOMAIN-CONTAINING PROTEIN"/>
    <property type="match status" value="1"/>
</dbReference>
<dbReference type="Proteomes" id="UP000647273">
    <property type="component" value="Unassembled WGS sequence"/>
</dbReference>
<evidence type="ECO:0000259" key="10">
    <source>
        <dbReference type="PROSITE" id="PS50113"/>
    </source>
</evidence>
<dbReference type="EC" id="2.7.13.3" evidence="2"/>
<dbReference type="SMART" id="SM00388">
    <property type="entry name" value="HisKA"/>
    <property type="match status" value="1"/>
</dbReference>
<dbReference type="CDD" id="cd00082">
    <property type="entry name" value="HisKA"/>
    <property type="match status" value="1"/>
</dbReference>
<sequence>MTPKNFSNTLLGKSPLEFMLLPRRSHLSADFAKIFVTPQAFQGLENTQIHQNGSLVELETTGVPFFDSAGEFQGYRGISRDVTQRQQAAISLQNSQQLLKAILDNSSTVIYIVDTDNKYLLINRQYEQLFNIQQAEILGKSIYEIWSPEIADQFAANHHRVITNDIAITVEEIVPQLDKLHNYLTINFPLKDERGVAYAVCGICTDITERQSQEESLLGFRKAIESASDAISMGNIAGETSYINPAFIKLYEYSLEELQTIGGLSVIFTELADYQQVMHSLLQGESWRGEVTMQVRSGHLVQVYLCADAIKDATNKTVGTVCIYTDITQHKLAEESLRLRDRAIAASSNGIIIADASIPNGPIIYVNSAYEQMTGYSAADVIGQSFCLFQNHEIHPQDLQELNAAMQAGQDFTLILRNYRRDKELAWHELNISPVYDVTGNLTHYIGIQTDITKRQQAEIELLVSQQRLQYLLSSTPAVIYTCKTSGDFGAIFLSENVKAMMGYEAREFLEDSSFWLNHIHPDDISQVLAQLSSAVERGYYKLKYRFLHKDGSYRWIYDTGRLVRDRLGELVEFVGYCADITEQKQLEQELILALEKEKELNDLKSRFISMTSHEFRTPLSTILSSAELLEHYRHKWTEEKQITHLQRIQTAVKRMTDMLHDVLFIGNAEAGILELKPTAFDLVQYCHQLVEEVGIEHNNPHLISFTSQLEAIPCLMDKKLLKYILSNLLNNAIKYSPSNCLVEFTLNCQGGQVIFEVQDQGIGIPPEDIPYLFESFHRASNVDNILGTGLGLAIVKKCVDIHNGKISVDSTLGVGTKFKVTIPLNNQITIG</sequence>
<feature type="domain" description="Histidine kinase" evidence="8">
    <location>
        <begin position="611"/>
        <end position="827"/>
    </location>
</feature>
<evidence type="ECO:0000256" key="6">
    <source>
        <dbReference type="ARBA" id="ARBA00023012"/>
    </source>
</evidence>
<dbReference type="Gene3D" id="1.10.287.130">
    <property type="match status" value="1"/>
</dbReference>
<dbReference type="NCBIfam" id="TIGR00229">
    <property type="entry name" value="sensory_box"/>
    <property type="match status" value="5"/>
</dbReference>
<evidence type="ECO:0000256" key="1">
    <source>
        <dbReference type="ARBA" id="ARBA00000085"/>
    </source>
</evidence>
<dbReference type="InterPro" id="IPR000700">
    <property type="entry name" value="PAS-assoc_C"/>
</dbReference>
<feature type="domain" description="PAS" evidence="9">
    <location>
        <begin position="360"/>
        <end position="407"/>
    </location>
</feature>
<dbReference type="Gene3D" id="3.30.565.10">
    <property type="entry name" value="Histidine kinase-like ATPase, C-terminal domain"/>
    <property type="match status" value="1"/>
</dbReference>
<proteinExistence type="predicted"/>
<dbReference type="PROSITE" id="PS50113">
    <property type="entry name" value="PAC"/>
    <property type="match status" value="4"/>
</dbReference>
<organism evidence="11 12">
    <name type="scientific">Calothrix anomala FACHB-343</name>
    <dbReference type="NCBI Taxonomy" id="2692894"/>
    <lineage>
        <taxon>Bacteria</taxon>
        <taxon>Bacillati</taxon>
        <taxon>Cyanobacteriota</taxon>
        <taxon>Cyanophyceae</taxon>
        <taxon>Nostocales</taxon>
        <taxon>Calotrichaceae</taxon>
        <taxon>Calothrix</taxon>
    </lineage>
</organism>
<dbReference type="InterPro" id="IPR035965">
    <property type="entry name" value="PAS-like_dom_sf"/>
</dbReference>
<dbReference type="Pfam" id="PF13426">
    <property type="entry name" value="PAS_9"/>
    <property type="match status" value="2"/>
</dbReference>
<dbReference type="SUPFAM" id="SSF55874">
    <property type="entry name" value="ATPase domain of HSP90 chaperone/DNA topoisomerase II/histidine kinase"/>
    <property type="match status" value="1"/>
</dbReference>
<feature type="domain" description="PAS" evidence="9">
    <location>
        <begin position="465"/>
        <end position="539"/>
    </location>
</feature>
<evidence type="ECO:0000313" key="12">
    <source>
        <dbReference type="Proteomes" id="UP000647273"/>
    </source>
</evidence>
<keyword evidence="12" id="KW-1185">Reference proteome</keyword>
<feature type="domain" description="PAC" evidence="10">
    <location>
        <begin position="42"/>
        <end position="94"/>
    </location>
</feature>
<keyword evidence="4" id="KW-0808">Transferase</keyword>
<feature type="domain" description="PAC" evidence="10">
    <location>
        <begin position="541"/>
        <end position="593"/>
    </location>
</feature>
<dbReference type="InterPro" id="IPR036097">
    <property type="entry name" value="HisK_dim/P_sf"/>
</dbReference>
<dbReference type="PRINTS" id="PR00344">
    <property type="entry name" value="BCTRLSENSOR"/>
</dbReference>
<evidence type="ECO:0000313" key="11">
    <source>
        <dbReference type="EMBL" id="MBD2229053.1"/>
    </source>
</evidence>
<comment type="catalytic activity">
    <reaction evidence="1">
        <text>ATP + protein L-histidine = ADP + protein N-phospho-L-histidine.</text>
        <dbReference type="EC" id="2.7.13.3"/>
    </reaction>
</comment>
<keyword evidence="5" id="KW-0418">Kinase</keyword>
<dbReference type="PROSITE" id="PS50112">
    <property type="entry name" value="PAS"/>
    <property type="match status" value="4"/>
</dbReference>
<dbReference type="Pfam" id="PF08447">
    <property type="entry name" value="PAS_3"/>
    <property type="match status" value="1"/>
</dbReference>
<gene>
    <name evidence="11" type="ORF">H6G08_32020</name>
</gene>
<dbReference type="InterPro" id="IPR036890">
    <property type="entry name" value="HATPase_C_sf"/>
</dbReference>
<feature type="domain" description="PAS" evidence="9">
    <location>
        <begin position="216"/>
        <end position="258"/>
    </location>
</feature>
<dbReference type="CDD" id="cd00075">
    <property type="entry name" value="HATPase"/>
    <property type="match status" value="1"/>
</dbReference>
<keyword evidence="6" id="KW-0902">Two-component regulatory system</keyword>
<dbReference type="RefSeq" id="WP_190550543.1">
    <property type="nucleotide sequence ID" value="NZ_CAWPNP010000127.1"/>
</dbReference>